<name>A0A2S7DAL9_9XANT</name>
<dbReference type="OrthoDB" id="9959684at2"/>
<organism evidence="2 3">
    <name type="scientific">Xanthomonas melonis</name>
    <dbReference type="NCBI Taxonomy" id="56456"/>
    <lineage>
        <taxon>Bacteria</taxon>
        <taxon>Pseudomonadati</taxon>
        <taxon>Pseudomonadota</taxon>
        <taxon>Gammaproteobacteria</taxon>
        <taxon>Lysobacterales</taxon>
        <taxon>Lysobacteraceae</taxon>
        <taxon>Xanthomonas</taxon>
    </lineage>
</organism>
<accession>A0A2S7DAL9</accession>
<gene>
    <name evidence="2" type="ORF">XmelCFBP4644_18825</name>
</gene>
<evidence type="ECO:0000313" key="3">
    <source>
        <dbReference type="Proteomes" id="UP000239865"/>
    </source>
</evidence>
<feature type="transmembrane region" description="Helical" evidence="1">
    <location>
        <begin position="74"/>
        <end position="94"/>
    </location>
</feature>
<feature type="transmembrane region" description="Helical" evidence="1">
    <location>
        <begin position="42"/>
        <end position="62"/>
    </location>
</feature>
<reference evidence="2 3" key="1">
    <citation type="submission" date="2016-08" db="EMBL/GenBank/DDBJ databases">
        <authorList>
            <person name="Seilhamer J.J."/>
        </authorList>
    </citation>
    <scope>NUCLEOTIDE SEQUENCE [LARGE SCALE GENOMIC DNA]</scope>
    <source>
        <strain evidence="2 3">CFBP4644</strain>
    </source>
</reference>
<sequence length="99" mass="10677">MNNQIQTNNSFAIRSFLSLVGGLVLLQVGNLMGKGSSYQLNWYYIALCTLYALVPIAILRAIQRRPSFSRRLHSMTLSASALVAVAGGVALSLLPLPSP</sequence>
<comment type="caution">
    <text evidence="2">The sequence shown here is derived from an EMBL/GenBank/DDBJ whole genome shotgun (WGS) entry which is preliminary data.</text>
</comment>
<dbReference type="EMBL" id="MDEH01000015">
    <property type="protein sequence ID" value="PPU70860.1"/>
    <property type="molecule type" value="Genomic_DNA"/>
</dbReference>
<feature type="transmembrane region" description="Helical" evidence="1">
    <location>
        <begin position="12"/>
        <end position="30"/>
    </location>
</feature>
<dbReference type="Proteomes" id="UP000239865">
    <property type="component" value="Unassembled WGS sequence"/>
</dbReference>
<evidence type="ECO:0000313" key="2">
    <source>
        <dbReference type="EMBL" id="PPU70860.1"/>
    </source>
</evidence>
<keyword evidence="1" id="KW-0812">Transmembrane</keyword>
<proteinExistence type="predicted"/>
<keyword evidence="1" id="KW-0472">Membrane</keyword>
<evidence type="ECO:0000256" key="1">
    <source>
        <dbReference type="SAM" id="Phobius"/>
    </source>
</evidence>
<keyword evidence="1" id="KW-1133">Transmembrane helix</keyword>
<protein>
    <submittedName>
        <fullName evidence="2">Uncharacterized protein</fullName>
    </submittedName>
</protein>
<dbReference type="AlphaFoldDB" id="A0A2S7DAL9"/>